<dbReference type="Proteomes" id="UP000578569">
    <property type="component" value="Unassembled WGS sequence"/>
</dbReference>
<evidence type="ECO:0000313" key="2">
    <source>
        <dbReference type="EMBL" id="MBB3763090.1"/>
    </source>
</evidence>
<keyword evidence="1" id="KW-0812">Transmembrane</keyword>
<comment type="caution">
    <text evidence="2">The sequence shown here is derived from an EMBL/GenBank/DDBJ whole genome shotgun (WGS) entry which is preliminary data.</text>
</comment>
<sequence length="76" mass="8507">MTPEEQKWRHRAAIVQWMRIGGLLIALLGLLLMRGGVITDEPWPILGAVLLVSGLIDATLSPKIMKRLYDAEDRAQ</sequence>
<evidence type="ECO:0008006" key="4">
    <source>
        <dbReference type="Google" id="ProtNLM"/>
    </source>
</evidence>
<evidence type="ECO:0000313" key="3">
    <source>
        <dbReference type="Proteomes" id="UP000578569"/>
    </source>
</evidence>
<organism evidence="2 3">
    <name type="scientific">Sphingomicrobium lutaoense</name>
    <dbReference type="NCBI Taxonomy" id="515949"/>
    <lineage>
        <taxon>Bacteria</taxon>
        <taxon>Pseudomonadati</taxon>
        <taxon>Pseudomonadota</taxon>
        <taxon>Alphaproteobacteria</taxon>
        <taxon>Sphingomonadales</taxon>
        <taxon>Sphingomonadaceae</taxon>
        <taxon>Sphingomicrobium</taxon>
    </lineage>
</organism>
<evidence type="ECO:0000256" key="1">
    <source>
        <dbReference type="SAM" id="Phobius"/>
    </source>
</evidence>
<feature type="transmembrane region" description="Helical" evidence="1">
    <location>
        <begin position="43"/>
        <end position="60"/>
    </location>
</feature>
<feature type="transmembrane region" description="Helical" evidence="1">
    <location>
        <begin position="20"/>
        <end position="37"/>
    </location>
</feature>
<dbReference type="EMBL" id="JACICF010000001">
    <property type="protein sequence ID" value="MBB3763090.1"/>
    <property type="molecule type" value="Genomic_DNA"/>
</dbReference>
<gene>
    <name evidence="2" type="ORF">FHS50_000113</name>
</gene>
<reference evidence="2 3" key="1">
    <citation type="submission" date="2020-08" db="EMBL/GenBank/DDBJ databases">
        <title>Genomic Encyclopedia of Type Strains, Phase IV (KMG-IV): sequencing the most valuable type-strain genomes for metagenomic binning, comparative biology and taxonomic classification.</title>
        <authorList>
            <person name="Goeker M."/>
        </authorList>
    </citation>
    <scope>NUCLEOTIDE SEQUENCE [LARGE SCALE GENOMIC DNA]</scope>
    <source>
        <strain evidence="2 3">DSM 24194</strain>
    </source>
</reference>
<protein>
    <recommendedName>
        <fullName evidence="4">Transmembrane protein</fullName>
    </recommendedName>
</protein>
<dbReference type="RefSeq" id="WP_183932416.1">
    <property type="nucleotide sequence ID" value="NZ_JACICF010000001.1"/>
</dbReference>
<keyword evidence="1" id="KW-0472">Membrane</keyword>
<proteinExistence type="predicted"/>
<name>A0A839YX82_9SPHN</name>
<accession>A0A839YX82</accession>
<keyword evidence="1" id="KW-1133">Transmembrane helix</keyword>
<dbReference type="AlphaFoldDB" id="A0A839YX82"/>
<keyword evidence="3" id="KW-1185">Reference proteome</keyword>